<feature type="domain" description="ATPase dynein-related AAA" evidence="2">
    <location>
        <begin position="24"/>
        <end position="150"/>
    </location>
</feature>
<dbReference type="Pfam" id="PF07728">
    <property type="entry name" value="AAA_5"/>
    <property type="match status" value="1"/>
</dbReference>
<keyword evidence="4" id="KW-1185">Reference proteome</keyword>
<sequence length="386" mass="42743">MQTSLALTPSQLSEFLLNVATVRPVFIWGPPGIGKSALVQNFAQSVGLDCVSLLGSQLAPEDLLGVPQIIDGVTRFCPPAMIAREQPYCLFLDELNACSQDVQKAFYSLILERRVGEYVMPEGSIVIAAGNRAQDSAIVRTMSSALVNRMIHVQLKVSASEWLQWAQQAQLHTLVLEYLAQRPDHLWSQPPKHEEAFSTPRSWHMLSDALQSYGDALNLHTLEALGSGCLTPQHAAQFKAFYKLAEDRHRLDAIFKGDANWPHAPQDRDVLYFLAQAFRARLLKILPADKQQSGGELQQTVHRSKAMLKELAQISLEMAQIVATESDGQTLPAWYMVEIVRDLPRLVEARECGLRLCHQRLADPDGRGSTAGHWPALRPGAARAGS</sequence>
<name>A0A8B4S5I1_COMTE</name>
<evidence type="ECO:0000259" key="2">
    <source>
        <dbReference type="Pfam" id="PF07728"/>
    </source>
</evidence>
<evidence type="ECO:0000313" key="4">
    <source>
        <dbReference type="Proteomes" id="UP000255070"/>
    </source>
</evidence>
<dbReference type="AlphaFoldDB" id="A0A8B4S5I1"/>
<dbReference type="SUPFAM" id="SSF52540">
    <property type="entry name" value="P-loop containing nucleoside triphosphate hydrolases"/>
    <property type="match status" value="1"/>
</dbReference>
<evidence type="ECO:0000313" key="3">
    <source>
        <dbReference type="EMBL" id="SUY77723.1"/>
    </source>
</evidence>
<gene>
    <name evidence="3" type="ORF">NCTC10698_02632</name>
</gene>
<comment type="caution">
    <text evidence="3">The sequence shown here is derived from an EMBL/GenBank/DDBJ whole genome shotgun (WGS) entry which is preliminary data.</text>
</comment>
<evidence type="ECO:0000256" key="1">
    <source>
        <dbReference type="SAM" id="MobiDB-lite"/>
    </source>
</evidence>
<dbReference type="InterPro" id="IPR011704">
    <property type="entry name" value="ATPase_dyneun-rel_AAA"/>
</dbReference>
<accession>A0A8B4S5I1</accession>
<dbReference type="Proteomes" id="UP000255070">
    <property type="component" value="Unassembled WGS sequence"/>
</dbReference>
<dbReference type="GeneID" id="63999262"/>
<dbReference type="GO" id="GO:0016887">
    <property type="term" value="F:ATP hydrolysis activity"/>
    <property type="evidence" value="ECO:0007669"/>
    <property type="project" value="InterPro"/>
</dbReference>
<dbReference type="EMBL" id="UFXL01000001">
    <property type="protein sequence ID" value="SUY77723.1"/>
    <property type="molecule type" value="Genomic_DNA"/>
</dbReference>
<reference evidence="3 4" key="1">
    <citation type="submission" date="2018-06" db="EMBL/GenBank/DDBJ databases">
        <authorList>
            <consortium name="Pathogen Informatics"/>
            <person name="Doyle S."/>
        </authorList>
    </citation>
    <scope>NUCLEOTIDE SEQUENCE [LARGE SCALE GENOMIC DNA]</scope>
    <source>
        <strain evidence="3 4">NCTC10698</strain>
    </source>
</reference>
<dbReference type="CDD" id="cd00009">
    <property type="entry name" value="AAA"/>
    <property type="match status" value="1"/>
</dbReference>
<dbReference type="Gene3D" id="3.40.50.300">
    <property type="entry name" value="P-loop containing nucleotide triphosphate hydrolases"/>
    <property type="match status" value="1"/>
</dbReference>
<dbReference type="InterPro" id="IPR027417">
    <property type="entry name" value="P-loop_NTPase"/>
</dbReference>
<dbReference type="RefSeq" id="WP_003079233.1">
    <property type="nucleotide sequence ID" value="NZ_BBJZ01000012.1"/>
</dbReference>
<proteinExistence type="predicted"/>
<feature type="region of interest" description="Disordered" evidence="1">
    <location>
        <begin position="365"/>
        <end position="386"/>
    </location>
</feature>
<protein>
    <submittedName>
        <fullName evidence="3">AAA domain (Dynein-related subfamily)</fullName>
    </submittedName>
</protein>
<dbReference type="GO" id="GO:0005524">
    <property type="term" value="F:ATP binding"/>
    <property type="evidence" value="ECO:0007669"/>
    <property type="project" value="InterPro"/>
</dbReference>
<organism evidence="3 4">
    <name type="scientific">Comamonas testosteroni</name>
    <name type="common">Pseudomonas testosteroni</name>
    <dbReference type="NCBI Taxonomy" id="285"/>
    <lineage>
        <taxon>Bacteria</taxon>
        <taxon>Pseudomonadati</taxon>
        <taxon>Pseudomonadota</taxon>
        <taxon>Betaproteobacteria</taxon>
        <taxon>Burkholderiales</taxon>
        <taxon>Comamonadaceae</taxon>
        <taxon>Comamonas</taxon>
    </lineage>
</organism>